<accession>A0A098AZF0</accession>
<dbReference type="Pfam" id="PF13416">
    <property type="entry name" value="SBP_bac_8"/>
    <property type="match status" value="1"/>
</dbReference>
<reference evidence="8 9" key="2">
    <citation type="submission" date="2015-12" db="EMBL/GenBank/DDBJ databases">
        <title>Draft Genome Sequence of Desulfitobacterium hafniense Strain DH, a Sulfate-reducing Bacterium Isolated from Paddy Soils.</title>
        <authorList>
            <person name="Bao P."/>
            <person name="Zhang X."/>
            <person name="Li G."/>
        </authorList>
    </citation>
    <scope>NUCLEOTIDE SEQUENCE [LARGE SCALE GENOMIC DNA]</scope>
    <source>
        <strain evidence="8 9">DH</strain>
    </source>
</reference>
<dbReference type="EMBL" id="LK996017">
    <property type="protein sequence ID" value="CDX01492.1"/>
    <property type="molecule type" value="Genomic_DNA"/>
</dbReference>
<proteinExistence type="predicted"/>
<sequence length="349" mass="39443">MKKSVLKKAGAVVLLVAMLVGLAGCGGSDQAKLYVYNWGDYIDESVLAEFEKTNNVDVIYEQFATNEEMYVKIKAGTAKYDVAIPSDYMITKMINEGLLHTIDMTAIPNYAKIDDRFKNLAFDPKNEYTVPYMWGTVGIIYNKTMVDGVVDSWDVLWDKKYTKQILMLDSQRDSIAVALKKLGYSLNSRDEKELEEAKQLLIEQKPLLMAYVGDEVKDKMIGNEAAMAVVWSGDAVFMKGENPDLEYVIPKEGSNIWYDAMVIPKTSQNKEMAEKFIDFMCSTDVAFKNADYIGYSTPQKEVRAMLPDDLTSDPAYYPAEGELKGSEVFEDLSDVLPIYDRIWTEVKSQ</sequence>
<dbReference type="Gene3D" id="3.40.190.10">
    <property type="entry name" value="Periplasmic binding protein-like II"/>
    <property type="match status" value="2"/>
</dbReference>
<feature type="chain" id="PRO_5038207444" evidence="6">
    <location>
        <begin position="24"/>
        <end position="349"/>
    </location>
</feature>
<dbReference type="AlphaFoldDB" id="A0A098AZF0"/>
<dbReference type="GO" id="GO:0015846">
    <property type="term" value="P:polyamine transport"/>
    <property type="evidence" value="ECO:0007669"/>
    <property type="project" value="InterPro"/>
</dbReference>
<protein>
    <submittedName>
        <fullName evidence="8">Spermidine/putrescine ABC transporter substrate-binding protein</fullName>
    </submittedName>
    <submittedName>
        <fullName evidence="7">Spermidine/putrescine-binding periplasmic protein</fullName>
    </submittedName>
</protein>
<dbReference type="PRINTS" id="PR00909">
    <property type="entry name" value="SPERMDNBNDNG"/>
</dbReference>
<dbReference type="PANTHER" id="PTHR30222">
    <property type="entry name" value="SPERMIDINE/PUTRESCINE-BINDING PERIPLASMIC PROTEIN"/>
    <property type="match status" value="1"/>
</dbReference>
<comment type="subcellular location">
    <subcellularLocation>
        <location evidence="1">Periplasm</location>
    </subcellularLocation>
</comment>
<feature type="signal peptide" evidence="6">
    <location>
        <begin position="1"/>
        <end position="23"/>
    </location>
</feature>
<reference evidence="7" key="1">
    <citation type="submission" date="2014-07" db="EMBL/GenBank/DDBJ databases">
        <authorList>
            <person name="Hornung V.Bastian."/>
        </authorList>
    </citation>
    <scope>NUCLEOTIDE SEQUENCE</scope>
    <source>
        <strain evidence="7">PCE-S</strain>
    </source>
</reference>
<dbReference type="EMBL" id="LOCK01000027">
    <property type="protein sequence ID" value="KTE91352.1"/>
    <property type="molecule type" value="Genomic_DNA"/>
</dbReference>
<dbReference type="CDD" id="cd13663">
    <property type="entry name" value="PBP2_PotD_PotF_like_2"/>
    <property type="match status" value="1"/>
</dbReference>
<dbReference type="PIRSF" id="PIRSF019574">
    <property type="entry name" value="Periplasmic_polyamine_BP"/>
    <property type="match status" value="1"/>
</dbReference>
<dbReference type="PROSITE" id="PS51257">
    <property type="entry name" value="PROKAR_LIPOPROTEIN"/>
    <property type="match status" value="1"/>
</dbReference>
<dbReference type="OrthoDB" id="9769319at2"/>
<evidence type="ECO:0000256" key="1">
    <source>
        <dbReference type="ARBA" id="ARBA00004418"/>
    </source>
</evidence>
<dbReference type="GO" id="GO:0042597">
    <property type="term" value="C:periplasmic space"/>
    <property type="evidence" value="ECO:0007669"/>
    <property type="project" value="UniProtKB-SubCell"/>
</dbReference>
<keyword evidence="2" id="KW-0813">Transport</keyword>
<keyword evidence="3 6" id="KW-0732">Signal</keyword>
<dbReference type="GO" id="GO:0019808">
    <property type="term" value="F:polyamine binding"/>
    <property type="evidence" value="ECO:0007669"/>
    <property type="project" value="InterPro"/>
</dbReference>
<evidence type="ECO:0000256" key="4">
    <source>
        <dbReference type="ARBA" id="ARBA00022764"/>
    </source>
</evidence>
<dbReference type="RefSeq" id="WP_005808907.1">
    <property type="nucleotide sequence ID" value="NZ_CABKQQ010000016.1"/>
</dbReference>
<dbReference type="PATRIC" id="fig|49338.4.peg.1726"/>
<keyword evidence="4" id="KW-0574">Periplasm</keyword>
<evidence type="ECO:0000256" key="6">
    <source>
        <dbReference type="SAM" id="SignalP"/>
    </source>
</evidence>
<dbReference type="SUPFAM" id="SSF53850">
    <property type="entry name" value="Periplasmic binding protein-like II"/>
    <property type="match status" value="1"/>
</dbReference>
<feature type="binding site" evidence="5">
    <location>
        <position position="88"/>
    </location>
    <ligand>
        <name>spermidine</name>
        <dbReference type="ChEBI" id="CHEBI:57834"/>
    </ligand>
</feature>
<evidence type="ECO:0000313" key="8">
    <source>
        <dbReference type="EMBL" id="KTE91352.1"/>
    </source>
</evidence>
<gene>
    <name evidence="8" type="ORF">AT727_22700</name>
    <name evidence="7" type="ORF">DPCES_1605</name>
</gene>
<dbReference type="PANTHER" id="PTHR30222:SF17">
    <property type="entry name" value="SPERMIDINE_PUTRESCINE-BINDING PERIPLASMIC PROTEIN"/>
    <property type="match status" value="1"/>
</dbReference>
<organism evidence="7">
    <name type="scientific">Desulfitobacterium hafniense</name>
    <name type="common">Desulfitobacterium frappieri</name>
    <dbReference type="NCBI Taxonomy" id="49338"/>
    <lineage>
        <taxon>Bacteria</taxon>
        <taxon>Bacillati</taxon>
        <taxon>Bacillota</taxon>
        <taxon>Clostridia</taxon>
        <taxon>Eubacteriales</taxon>
        <taxon>Desulfitobacteriaceae</taxon>
        <taxon>Desulfitobacterium</taxon>
    </lineage>
</organism>
<dbReference type="InterPro" id="IPR001188">
    <property type="entry name" value="Sperm_putr-bd"/>
</dbReference>
<evidence type="ECO:0000313" key="7">
    <source>
        <dbReference type="EMBL" id="CDX01492.1"/>
    </source>
</evidence>
<evidence type="ECO:0000256" key="2">
    <source>
        <dbReference type="ARBA" id="ARBA00022448"/>
    </source>
</evidence>
<evidence type="ECO:0000313" key="9">
    <source>
        <dbReference type="Proteomes" id="UP000054623"/>
    </source>
</evidence>
<name>A0A098AZF0_DESHA</name>
<dbReference type="Proteomes" id="UP000054623">
    <property type="component" value="Unassembled WGS sequence"/>
</dbReference>
<evidence type="ECO:0000256" key="3">
    <source>
        <dbReference type="ARBA" id="ARBA00022729"/>
    </source>
</evidence>
<dbReference type="InterPro" id="IPR006059">
    <property type="entry name" value="SBP"/>
</dbReference>
<evidence type="ECO:0000256" key="5">
    <source>
        <dbReference type="PIRSR" id="PIRSR019574-1"/>
    </source>
</evidence>